<proteinExistence type="predicted"/>
<dbReference type="Proteomes" id="UP000183947">
    <property type="component" value="Unassembled WGS sequence"/>
</dbReference>
<evidence type="ECO:0000313" key="1">
    <source>
        <dbReference type="EMBL" id="SHM07055.1"/>
    </source>
</evidence>
<keyword evidence="2" id="KW-1185">Reference proteome</keyword>
<dbReference type="AlphaFoldDB" id="A0A1M7FT07"/>
<dbReference type="EMBL" id="FRAS01000032">
    <property type="protein sequence ID" value="SHM07055.1"/>
    <property type="molecule type" value="Genomic_DNA"/>
</dbReference>
<accession>A0A1M7FT07</accession>
<sequence length="258" mass="27716">MLLLAWGPLGRAAAQAQQISRLTYREPNSTSTTDVEKRAATETVGGTSFTYGNYSSSATGSTTNPITEIFQLTSDQQGIQLDARMLIWRQNNQGVAPAAPSTEVNQNTTYAAFVTLTFTRDVTNLRLVMQDIDKGTPADGGSNFTDQVAFRALNAANQYVDLTGSNIGYGINGANTSSTVNTFDDNITIGGVVYDAIRGTDLNGEVSSNPSRNGNVTVTFPQPVRTVRLAFRNLNTSNPIPTGQTQLRLQTFGIEEIS</sequence>
<reference evidence="2" key="1">
    <citation type="submission" date="2016-11" db="EMBL/GenBank/DDBJ databases">
        <authorList>
            <person name="Varghese N."/>
            <person name="Submissions S."/>
        </authorList>
    </citation>
    <scope>NUCLEOTIDE SEQUENCE [LARGE SCALE GENOMIC DNA]</scope>
    <source>
        <strain evidence="2">DSM 18569</strain>
    </source>
</reference>
<gene>
    <name evidence="1" type="ORF">SAMN02746009_03897</name>
</gene>
<name>A0A1M7FT07_9BACT</name>
<organism evidence="1 2">
    <name type="scientific">Hymenobacter psychrotolerans DSM 18569</name>
    <dbReference type="NCBI Taxonomy" id="1121959"/>
    <lineage>
        <taxon>Bacteria</taxon>
        <taxon>Pseudomonadati</taxon>
        <taxon>Bacteroidota</taxon>
        <taxon>Cytophagia</taxon>
        <taxon>Cytophagales</taxon>
        <taxon>Hymenobacteraceae</taxon>
        <taxon>Hymenobacter</taxon>
    </lineage>
</organism>
<protein>
    <submittedName>
        <fullName evidence="1">Uncharacterized protein</fullName>
    </submittedName>
</protein>
<evidence type="ECO:0000313" key="2">
    <source>
        <dbReference type="Proteomes" id="UP000183947"/>
    </source>
</evidence>